<protein>
    <submittedName>
        <fullName evidence="2">Cis,cis-muconate lactonizing enzyme</fullName>
    </submittedName>
</protein>
<dbReference type="Gene3D" id="2.130.10.10">
    <property type="entry name" value="YVTN repeat-like/Quinoprotein amine dehydrogenase"/>
    <property type="match status" value="1"/>
</dbReference>
<dbReference type="InterPro" id="IPR019405">
    <property type="entry name" value="Lactonase_7-beta_prop"/>
</dbReference>
<accession>A0A545VGK8</accession>
<evidence type="ECO:0000313" key="3">
    <source>
        <dbReference type="Proteomes" id="UP000315783"/>
    </source>
</evidence>
<dbReference type="InterPro" id="IPR050282">
    <property type="entry name" value="Cycloisomerase_2"/>
</dbReference>
<dbReference type="Proteomes" id="UP000315783">
    <property type="component" value="Unassembled WGS sequence"/>
</dbReference>
<dbReference type="Pfam" id="PF10282">
    <property type="entry name" value="Lactonase"/>
    <property type="match status" value="1"/>
</dbReference>
<dbReference type="AlphaFoldDB" id="A0A545VGK8"/>
<comment type="similarity">
    <text evidence="1">Belongs to the cycloisomerase 2 family.</text>
</comment>
<dbReference type="PANTHER" id="PTHR30344">
    <property type="entry name" value="6-PHOSPHOGLUCONOLACTONASE-RELATED"/>
    <property type="match status" value="1"/>
</dbReference>
<name>A0A545VGK8_9HYPO</name>
<dbReference type="PANTHER" id="PTHR30344:SF4">
    <property type="entry name" value="CYCLASE, PUTATIVE (AFU_ORTHOLOGUE AFUA_6G11580)-RELATED"/>
    <property type="match status" value="1"/>
</dbReference>
<dbReference type="OrthoDB" id="1715191at2759"/>
<dbReference type="GO" id="GO:0017057">
    <property type="term" value="F:6-phosphogluconolactonase activity"/>
    <property type="evidence" value="ECO:0007669"/>
    <property type="project" value="TreeGrafter"/>
</dbReference>
<organism evidence="2 3">
    <name type="scientific">Cordyceps javanica</name>
    <dbReference type="NCBI Taxonomy" id="43265"/>
    <lineage>
        <taxon>Eukaryota</taxon>
        <taxon>Fungi</taxon>
        <taxon>Dikarya</taxon>
        <taxon>Ascomycota</taxon>
        <taxon>Pezizomycotina</taxon>
        <taxon>Sordariomycetes</taxon>
        <taxon>Hypocreomycetidae</taxon>
        <taxon>Hypocreales</taxon>
        <taxon>Cordycipitaceae</taxon>
        <taxon>Cordyceps</taxon>
    </lineage>
</organism>
<proteinExistence type="inferred from homology"/>
<dbReference type="EMBL" id="SPUK01000001">
    <property type="protein sequence ID" value="TQW00869.1"/>
    <property type="molecule type" value="Genomic_DNA"/>
</dbReference>
<reference evidence="2 3" key="1">
    <citation type="journal article" date="2019" name="Appl. Microbiol. Biotechnol.">
        <title>Genome sequence of Isaria javanica and comparative genome analysis insights into family S53 peptidase evolution in fungal entomopathogens.</title>
        <authorList>
            <person name="Lin R."/>
            <person name="Zhang X."/>
            <person name="Xin B."/>
            <person name="Zou M."/>
            <person name="Gao Y."/>
            <person name="Qin F."/>
            <person name="Hu Q."/>
            <person name="Xie B."/>
            <person name="Cheng X."/>
        </authorList>
    </citation>
    <scope>NUCLEOTIDE SEQUENCE [LARGE SCALE GENOMIC DNA]</scope>
    <source>
        <strain evidence="2 3">IJ1G</strain>
    </source>
</reference>
<dbReference type="InterPro" id="IPR015943">
    <property type="entry name" value="WD40/YVTN_repeat-like_dom_sf"/>
</dbReference>
<gene>
    <name evidence="2" type="ORF">IF1G_00800</name>
</gene>
<evidence type="ECO:0000256" key="1">
    <source>
        <dbReference type="ARBA" id="ARBA00005564"/>
    </source>
</evidence>
<sequence length="397" mass="42812">MELFVGAFNVPYIYTLFFDPLLAHLNVTHISNATASHPWISFAPDQKTLYGLSWVPPGVSAYRNQRGADDPFHALEFLNSKPVYRVPGYITSSDSYLYSVGGASGEVFRVESDGTLGDLAQQLDFSIEGRENATAPTGSFSLRNGTHGVELSPEGNTLYVSDLGANGVWTLAVSGADGQSGTVAAQKLYKAPADNEGLRHSKPHPNGKILYVIGEHSNTVDVFSVKKHRNGTVEDVKYLQNASVLPRGINATNYAAATVRISTGPPGFAPKYLFATTRGNNATFKGYVSVFELDSEGRLARTEAIDVWETPTHGGFSHALEPAPWVAAVSSGKPFLQYLALTDEVVGKVRVLTFDGTRIREVAAVTLEIPASDPKAVSKERVRAANAVWLHPVRCTA</sequence>
<keyword evidence="3" id="KW-1185">Reference proteome</keyword>
<evidence type="ECO:0000313" key="2">
    <source>
        <dbReference type="EMBL" id="TQW00869.1"/>
    </source>
</evidence>
<comment type="caution">
    <text evidence="2">The sequence shown here is derived from an EMBL/GenBank/DDBJ whole genome shotgun (WGS) entry which is preliminary data.</text>
</comment>
<dbReference type="SUPFAM" id="SSF50974">
    <property type="entry name" value="Nitrous oxide reductase, N-terminal domain"/>
    <property type="match status" value="1"/>
</dbReference>
<dbReference type="InterPro" id="IPR011045">
    <property type="entry name" value="N2O_reductase_N"/>
</dbReference>